<accession>A0A397JNL8</accession>
<reference evidence="3 4" key="1">
    <citation type="submission" date="2018-08" db="EMBL/GenBank/DDBJ databases">
        <title>Genome and evolution of the arbuscular mycorrhizal fungus Diversispora epigaea (formerly Glomus versiforme) and its bacterial endosymbionts.</title>
        <authorList>
            <person name="Sun X."/>
            <person name="Fei Z."/>
            <person name="Harrison M."/>
        </authorList>
    </citation>
    <scope>NUCLEOTIDE SEQUENCE [LARGE SCALE GENOMIC DNA]</scope>
    <source>
        <strain evidence="3 4">IT104</strain>
    </source>
</reference>
<dbReference type="Gene3D" id="3.30.710.10">
    <property type="entry name" value="Potassium Channel Kv1.1, Chain A"/>
    <property type="match status" value="1"/>
</dbReference>
<dbReference type="SUPFAM" id="SSF54695">
    <property type="entry name" value="POZ domain"/>
    <property type="match status" value="1"/>
</dbReference>
<gene>
    <name evidence="3" type="ORF">Glove_13g246</name>
</gene>
<dbReference type="PROSITE" id="PS51886">
    <property type="entry name" value="TLDC"/>
    <property type="match status" value="1"/>
</dbReference>
<dbReference type="InterPro" id="IPR011705">
    <property type="entry name" value="BACK"/>
</dbReference>
<dbReference type="PANTHER" id="PTHR46306:SF1">
    <property type="entry name" value="BTB_POZ DOMAIN-CONTAINING PROTEIN 9"/>
    <property type="match status" value="1"/>
</dbReference>
<dbReference type="Pfam" id="PF07534">
    <property type="entry name" value="TLD"/>
    <property type="match status" value="1"/>
</dbReference>
<dbReference type="GO" id="GO:0005737">
    <property type="term" value="C:cytoplasm"/>
    <property type="evidence" value="ECO:0007669"/>
    <property type="project" value="TreeGrafter"/>
</dbReference>
<name>A0A397JNL8_9GLOM</name>
<sequence length="495" mass="57605">MSLKLFDKLSKNFIELLDDKVDCNVIIEVENKKKSFTAHSNILKYRSPYFRKELENIQPNKNNIKTINKSSVSAQIFDIILKYIYGGIVNLENVETRFIFDLMLAANKFELDELTIKLETHLIDTKASWLKTYFSFIYRTIFNENNFKNLENYCNDIIAKHPSLIFENSDFASLPKPALVSLLKRDDLQMEEIRIWDYVIKWGISQNPTLPKNLEEWSNENFLTLKTTLQQCLPFIRYFHISNTEIIDKISPYKTILDKELWKDIKQHMAIPDRPLKSNILPARSVLVAVLPPRTEVSKIPFSTIISEEHAAEISNWIDRKLFRFFNYSTENIPYKFELILSGIRDGFAPQTFWDICHGYSKTVVVVKVKGTDEILGGYNPLAWDNTHNGENSKWMETKDSFIFSLKNGTVQNSILSKVKDTQYAISNRAKKHQKVGGPIFGDFSLYSEKSNFALDTGNYCDREGCYYEKPIRISSSDNFSIANYEVFRIVRKSY</sequence>
<dbReference type="EMBL" id="PQFF01000011">
    <property type="protein sequence ID" value="RHZ89511.1"/>
    <property type="molecule type" value="Genomic_DNA"/>
</dbReference>
<dbReference type="Pfam" id="PF00651">
    <property type="entry name" value="BTB"/>
    <property type="match status" value="1"/>
</dbReference>
<dbReference type="OrthoDB" id="1022638at2759"/>
<evidence type="ECO:0000313" key="4">
    <source>
        <dbReference type="Proteomes" id="UP000266861"/>
    </source>
</evidence>
<keyword evidence="4" id="KW-1185">Reference proteome</keyword>
<dbReference type="PANTHER" id="PTHR46306">
    <property type="entry name" value="BTB/POZ DOMAIN-CONTAINING PROTEIN 9"/>
    <property type="match status" value="1"/>
</dbReference>
<proteinExistence type="predicted"/>
<dbReference type="Proteomes" id="UP000266861">
    <property type="component" value="Unassembled WGS sequence"/>
</dbReference>
<dbReference type="InterPro" id="IPR052407">
    <property type="entry name" value="BTB_POZ_domain_cont_9"/>
</dbReference>
<dbReference type="InterPro" id="IPR000210">
    <property type="entry name" value="BTB/POZ_dom"/>
</dbReference>
<dbReference type="InterPro" id="IPR011333">
    <property type="entry name" value="SKP1/BTB/POZ_sf"/>
</dbReference>
<organism evidence="3 4">
    <name type="scientific">Diversispora epigaea</name>
    <dbReference type="NCBI Taxonomy" id="1348612"/>
    <lineage>
        <taxon>Eukaryota</taxon>
        <taxon>Fungi</taxon>
        <taxon>Fungi incertae sedis</taxon>
        <taxon>Mucoromycota</taxon>
        <taxon>Glomeromycotina</taxon>
        <taxon>Glomeromycetes</taxon>
        <taxon>Diversisporales</taxon>
        <taxon>Diversisporaceae</taxon>
        <taxon>Diversispora</taxon>
    </lineage>
</organism>
<dbReference type="SMART" id="SM00225">
    <property type="entry name" value="BTB"/>
    <property type="match status" value="1"/>
</dbReference>
<evidence type="ECO:0000313" key="3">
    <source>
        <dbReference type="EMBL" id="RHZ89511.1"/>
    </source>
</evidence>
<protein>
    <recommendedName>
        <fullName evidence="5">BTB domain-containing protein</fullName>
    </recommendedName>
</protein>
<dbReference type="Gene3D" id="1.25.40.420">
    <property type="match status" value="1"/>
</dbReference>
<evidence type="ECO:0008006" key="5">
    <source>
        <dbReference type="Google" id="ProtNLM"/>
    </source>
</evidence>
<evidence type="ECO:0000259" key="1">
    <source>
        <dbReference type="PROSITE" id="PS50097"/>
    </source>
</evidence>
<dbReference type="AlphaFoldDB" id="A0A397JNL8"/>
<dbReference type="SMART" id="SM00584">
    <property type="entry name" value="TLDc"/>
    <property type="match status" value="1"/>
</dbReference>
<feature type="domain" description="BTB" evidence="1">
    <location>
        <begin position="23"/>
        <end position="93"/>
    </location>
</feature>
<dbReference type="Pfam" id="PF07707">
    <property type="entry name" value="BACK"/>
    <property type="match status" value="1"/>
</dbReference>
<dbReference type="PROSITE" id="PS50097">
    <property type="entry name" value="BTB"/>
    <property type="match status" value="1"/>
</dbReference>
<comment type="caution">
    <text evidence="3">The sequence shown here is derived from an EMBL/GenBank/DDBJ whole genome shotgun (WGS) entry which is preliminary data.</text>
</comment>
<dbReference type="InterPro" id="IPR006571">
    <property type="entry name" value="TLDc_dom"/>
</dbReference>
<dbReference type="CDD" id="cd18186">
    <property type="entry name" value="BTB_POZ_ZBTB_KLHL-like"/>
    <property type="match status" value="1"/>
</dbReference>
<evidence type="ECO:0000259" key="2">
    <source>
        <dbReference type="PROSITE" id="PS51886"/>
    </source>
</evidence>
<feature type="domain" description="TLDc" evidence="2">
    <location>
        <begin position="304"/>
        <end position="491"/>
    </location>
</feature>